<keyword evidence="2 7" id="KW-0645">Protease</keyword>
<evidence type="ECO:0000256" key="4">
    <source>
        <dbReference type="ARBA" id="ARBA00022801"/>
    </source>
</evidence>
<dbReference type="Proteomes" id="UP000235584">
    <property type="component" value="Chromosome"/>
</dbReference>
<dbReference type="InterPro" id="IPR045090">
    <property type="entry name" value="Pept_M3A_M3B"/>
</dbReference>
<dbReference type="GO" id="GO:0005829">
    <property type="term" value="C:cytosol"/>
    <property type="evidence" value="ECO:0007669"/>
    <property type="project" value="TreeGrafter"/>
</dbReference>
<dbReference type="OrthoDB" id="5287305at2"/>
<dbReference type="Gene3D" id="3.40.390.10">
    <property type="entry name" value="Collagenase (Catalytic Domain)"/>
    <property type="match status" value="1"/>
</dbReference>
<evidence type="ECO:0000256" key="6">
    <source>
        <dbReference type="ARBA" id="ARBA00023049"/>
    </source>
</evidence>
<evidence type="ECO:0000256" key="5">
    <source>
        <dbReference type="ARBA" id="ARBA00022833"/>
    </source>
</evidence>
<dbReference type="PANTHER" id="PTHR43660">
    <property type="entry name" value="DIPEPTIDYL CARBOXYPEPTIDASE"/>
    <property type="match status" value="1"/>
</dbReference>
<dbReference type="SUPFAM" id="SSF55486">
    <property type="entry name" value="Metalloproteases ('zincins'), catalytic domain"/>
    <property type="match status" value="1"/>
</dbReference>
<dbReference type="GO" id="GO:0006508">
    <property type="term" value="P:proteolysis"/>
    <property type="evidence" value="ECO:0007669"/>
    <property type="project" value="UniProtKB-KW"/>
</dbReference>
<dbReference type="InterPro" id="IPR024079">
    <property type="entry name" value="MetalloPept_cat_dom_sf"/>
</dbReference>
<evidence type="ECO:0000313" key="9">
    <source>
        <dbReference type="Proteomes" id="UP000235584"/>
    </source>
</evidence>
<dbReference type="GO" id="GO:0004222">
    <property type="term" value="F:metalloendopeptidase activity"/>
    <property type="evidence" value="ECO:0007669"/>
    <property type="project" value="InterPro"/>
</dbReference>
<proteinExistence type="inferred from homology"/>
<evidence type="ECO:0000256" key="7">
    <source>
        <dbReference type="RuleBase" id="RU003435"/>
    </source>
</evidence>
<dbReference type="PANTHER" id="PTHR43660:SF1">
    <property type="entry name" value="DIPEPTIDYL CARBOXYPEPTIDASE"/>
    <property type="match status" value="1"/>
</dbReference>
<dbReference type="AlphaFoldDB" id="A0A2K9NVU8"/>
<dbReference type="EMBL" id="CP025704">
    <property type="protein sequence ID" value="AUN99642.1"/>
    <property type="molecule type" value="Genomic_DNA"/>
</dbReference>
<accession>A0A2K9NVU8</accession>
<keyword evidence="4 7" id="KW-0378">Hydrolase</keyword>
<sequence length="678" mass="77424">MNILLNKFTTPFETVPFNEIKPEDFLPAVKEAIAAAKSRIADIKNNKETETFENVVEALENAGPEVDLISGIFFNLHSAETNDKIQAIAKDFSPLLTEYGNDISLDADLFKKIKKVWDHKENFNLSAEQKMLLEKSYKSFVRNGALLNDAQKERLREISTKLSTLGLKFGDHILKETNDFVMLIEDKKDLEGLSEDVIEAAAMTAKEKGHEGKWAFTLQYPSVIPFLTYAKNRELRHKLWLANSTKGFKDGETDNKEIIKEIATLRHQKANLLGYESHAHFILEERMASNPKTVFEFLDNIVNHATPAAVKETEELRAYAKKLDGIEELQKWDTAYYAEKLKNEKFQVNDEMLRPYFKLENVIDGVFKVAKNLYGLKFEQRFDIPVYHEDVKTYEVLDENGKHISVFYADFHPRAGKRNGAWMTSFRGQKIDHGVNVRPHVAIVCNFTKPTPTKPSLLGFDEVVTLFHEFGHALHGMLANTRYETLSGTNVYWDFVELPSQIMENWAYEKECLDLFAEHYETKEKIPADLIKKIKDSSSFLEGRATLRQVSFATIDMAWHSANPDQVKDIEAFETKMTNKMDFLPAVKGTSISTAFSHIFAGGYSAGYYSYKWAEVLDADAFEFFKEKGIFNRDVANKFKDNVLSKGGSEHPMNLYVAFRGKQPNPDALLRRAGLLAK</sequence>
<comment type="cofactor">
    <cofactor evidence="7">
        <name>Zn(2+)</name>
        <dbReference type="ChEBI" id="CHEBI:29105"/>
    </cofactor>
    <text evidence="7">Binds 1 zinc ion.</text>
</comment>
<dbReference type="InterPro" id="IPR034005">
    <property type="entry name" value="M3A_DCP"/>
</dbReference>
<gene>
    <name evidence="8" type="ORF">C0V70_16310</name>
</gene>
<dbReference type="GO" id="GO:0004180">
    <property type="term" value="F:carboxypeptidase activity"/>
    <property type="evidence" value="ECO:0007669"/>
    <property type="project" value="TreeGrafter"/>
</dbReference>
<dbReference type="RefSeq" id="WP_102244933.1">
    <property type="nucleotide sequence ID" value="NZ_CP025704.1"/>
</dbReference>
<dbReference type="Gene3D" id="1.10.1370.40">
    <property type="match status" value="1"/>
</dbReference>
<evidence type="ECO:0000256" key="2">
    <source>
        <dbReference type="ARBA" id="ARBA00022670"/>
    </source>
</evidence>
<dbReference type="CDD" id="cd06456">
    <property type="entry name" value="M3A_DCP"/>
    <property type="match status" value="1"/>
</dbReference>
<name>A0A2K9NVU8_BACTC</name>
<dbReference type="Gene3D" id="1.10.1370.10">
    <property type="entry name" value="Neurolysin, domain 3"/>
    <property type="match status" value="1"/>
</dbReference>
<keyword evidence="6 7" id="KW-0482">Metalloprotease</keyword>
<keyword evidence="3 7" id="KW-0479">Metal-binding</keyword>
<keyword evidence="9" id="KW-1185">Reference proteome</keyword>
<comment type="similarity">
    <text evidence="1 7">Belongs to the peptidase M3 family.</text>
</comment>
<evidence type="ECO:0000256" key="3">
    <source>
        <dbReference type="ARBA" id="ARBA00022723"/>
    </source>
</evidence>
<dbReference type="InterPro" id="IPR024077">
    <property type="entry name" value="Neurolysin/TOP_dom2"/>
</dbReference>
<evidence type="ECO:0000256" key="1">
    <source>
        <dbReference type="ARBA" id="ARBA00006040"/>
    </source>
</evidence>
<dbReference type="FunFam" id="3.40.390.10:FF:000009">
    <property type="entry name" value="Oligopeptidase A"/>
    <property type="match status" value="1"/>
</dbReference>
<organism evidence="8 9">
    <name type="scientific">Bacteriovorax stolpii</name>
    <name type="common">Bdellovibrio stolpii</name>
    <dbReference type="NCBI Taxonomy" id="960"/>
    <lineage>
        <taxon>Bacteria</taxon>
        <taxon>Pseudomonadati</taxon>
        <taxon>Bdellovibrionota</taxon>
        <taxon>Bacteriovoracia</taxon>
        <taxon>Bacteriovoracales</taxon>
        <taxon>Bacteriovoracaceae</taxon>
        <taxon>Bacteriovorax</taxon>
    </lineage>
</organism>
<dbReference type="InterPro" id="IPR001567">
    <property type="entry name" value="Pept_M3A_M3B_dom"/>
</dbReference>
<evidence type="ECO:0000313" key="8">
    <source>
        <dbReference type="EMBL" id="AUN99642.1"/>
    </source>
</evidence>
<keyword evidence="5 7" id="KW-0862">Zinc</keyword>
<reference evidence="8 9" key="1">
    <citation type="submission" date="2018-01" db="EMBL/GenBank/DDBJ databases">
        <title>Complete genome sequence of Bacteriovorax stolpii DSM12778.</title>
        <authorList>
            <person name="Tang B."/>
            <person name="Chang J."/>
        </authorList>
    </citation>
    <scope>NUCLEOTIDE SEQUENCE [LARGE SCALE GENOMIC DNA]</scope>
    <source>
        <strain evidence="8 9">DSM 12778</strain>
    </source>
</reference>
<dbReference type="GO" id="GO:0046872">
    <property type="term" value="F:metal ion binding"/>
    <property type="evidence" value="ECO:0007669"/>
    <property type="project" value="UniProtKB-UniRule"/>
</dbReference>
<protein>
    <submittedName>
        <fullName evidence="8">Peptidase M3</fullName>
    </submittedName>
</protein>
<dbReference type="Pfam" id="PF01432">
    <property type="entry name" value="Peptidase_M3"/>
    <property type="match status" value="1"/>
</dbReference>
<dbReference type="KEGG" id="bsto:C0V70_16310"/>